<evidence type="ECO:0000256" key="8">
    <source>
        <dbReference type="ARBA" id="ARBA00031671"/>
    </source>
</evidence>
<dbReference type="PROSITE" id="PS51645">
    <property type="entry name" value="PHR_CRY_ALPHA_BETA"/>
    <property type="match status" value="1"/>
</dbReference>
<dbReference type="GO" id="GO:0003677">
    <property type="term" value="F:DNA binding"/>
    <property type="evidence" value="ECO:0007669"/>
    <property type="project" value="TreeGrafter"/>
</dbReference>
<sequence>MKLVWLRRDLRVDDNSALIAALNSNEPVAAVFIATPAQWQQHHLAPIQADLIWRRLAELSGELEALNVPLLYRQVDRYGQAAQAVSELALELQANEVWVNRDYELNEQRRDALCEQLLEPHGVSFKSCHDKCALAPGEVKNQQGEYFKVFTPFKKAYLKLFYAQPLSVLKAPQGVSWPLPSSLESWRFSKQAAFDYPRQTSQAWPAKTTEIIALLREFCQQSADDYKLRRDFPAQAGTSKLSAYLAIGALSVRQCLARLSYGHDVLSEGRQVWQSELIWREFYQHLLWFEPKLSRGESFLNWGKRLAWQRSERHFDAWKQGQTGYPIVDAAMRQLNQTGWMHNRLRMIVASFLIKDLHISWRQGEDYFMSQLIDGDYAANNGGWQWCASTGCDGQPYFRIFNPITQGEKFDPEGEFVRHWVPELSEVPDKFLHQPWKWDGVKLLSYPAPIVDHKPEREITLQLYKEAKDGN</sequence>
<dbReference type="STRING" id="861298.SAMN04488136_110102"/>
<evidence type="ECO:0000256" key="4">
    <source>
        <dbReference type="ARBA" id="ARBA00014046"/>
    </source>
</evidence>
<evidence type="ECO:0000256" key="11">
    <source>
        <dbReference type="ARBA" id="ARBA00083107"/>
    </source>
</evidence>
<evidence type="ECO:0000256" key="10">
    <source>
        <dbReference type="ARBA" id="ARBA00059220"/>
    </source>
</evidence>
<dbReference type="AlphaFoldDB" id="A0A1G8AG54"/>
<feature type="site" description="Electron transfer via tryptophanyl radical" evidence="13">
    <location>
        <position position="308"/>
    </location>
</feature>
<dbReference type="PANTHER" id="PTHR11455">
    <property type="entry name" value="CRYPTOCHROME"/>
    <property type="match status" value="1"/>
</dbReference>
<evidence type="ECO:0000256" key="2">
    <source>
        <dbReference type="ARBA" id="ARBA00005862"/>
    </source>
</evidence>
<feature type="binding site" evidence="12">
    <location>
        <begin position="374"/>
        <end position="376"/>
    </location>
    <ligand>
        <name>FAD</name>
        <dbReference type="ChEBI" id="CHEBI:57692"/>
    </ligand>
</feature>
<comment type="cofactor">
    <cofactor evidence="1">
        <name>(6R)-5,10-methylene-5,6,7,8-tetrahydrofolate</name>
        <dbReference type="ChEBI" id="CHEBI:15636"/>
    </cofactor>
</comment>
<dbReference type="InterPro" id="IPR005101">
    <property type="entry name" value="Cryptochr/Photolyase_FAD-bd"/>
</dbReference>
<dbReference type="GO" id="GO:0071949">
    <property type="term" value="F:FAD binding"/>
    <property type="evidence" value="ECO:0007669"/>
    <property type="project" value="TreeGrafter"/>
</dbReference>
<dbReference type="PANTHER" id="PTHR11455:SF9">
    <property type="entry name" value="CRYPTOCHROME CIRCADIAN CLOCK 5 ISOFORM X1"/>
    <property type="match status" value="1"/>
</dbReference>
<comment type="cofactor">
    <cofactor evidence="12">
        <name>FAD</name>
        <dbReference type="ChEBI" id="CHEBI:57692"/>
    </cofactor>
    <text evidence="12">Binds 1 FAD per subunit.</text>
</comment>
<proteinExistence type="inferred from homology"/>
<dbReference type="SUPFAM" id="SSF52425">
    <property type="entry name" value="Cryptochrome/photolyase, N-terminal domain"/>
    <property type="match status" value="1"/>
</dbReference>
<feature type="binding site" evidence="12">
    <location>
        <begin position="238"/>
        <end position="242"/>
    </location>
    <ligand>
        <name>FAD</name>
        <dbReference type="ChEBI" id="CHEBI:57692"/>
    </ligand>
</feature>
<evidence type="ECO:0000256" key="3">
    <source>
        <dbReference type="ARBA" id="ARBA00013149"/>
    </source>
</evidence>
<feature type="domain" description="Photolyase/cryptochrome alpha/beta" evidence="15">
    <location>
        <begin position="1"/>
        <end position="133"/>
    </location>
</feature>
<feature type="site" description="Electron transfer via tryptophanyl radical" evidence="13">
    <location>
        <position position="361"/>
    </location>
</feature>
<dbReference type="InterPro" id="IPR002081">
    <property type="entry name" value="Cryptochrome/DNA_photolyase_1"/>
</dbReference>
<keyword evidence="7 14" id="KW-0157">Chromophore</keyword>
<evidence type="ECO:0000256" key="13">
    <source>
        <dbReference type="PIRSR" id="PIRSR602081-2"/>
    </source>
</evidence>
<dbReference type="SUPFAM" id="SSF48173">
    <property type="entry name" value="Cryptochrome/photolyase FAD-binding domain"/>
    <property type="match status" value="1"/>
</dbReference>
<reference evidence="16 17" key="1">
    <citation type="submission" date="2016-10" db="EMBL/GenBank/DDBJ databases">
        <authorList>
            <person name="de Groot N.N."/>
        </authorList>
    </citation>
    <scope>NUCLEOTIDE SEQUENCE [LARGE SCALE GENOMIC DNA]</scope>
    <source>
        <strain evidence="16 17">CGMCC 1.10228</strain>
    </source>
</reference>
<dbReference type="OrthoDB" id="9772484at2"/>
<protein>
    <recommendedName>
        <fullName evidence="4">Deoxyribodipyrimidine photo-lyase</fullName>
        <ecNumber evidence="3">4.1.99.3</ecNumber>
    </recommendedName>
    <alternativeName>
        <fullName evidence="8">DNA photolyase</fullName>
    </alternativeName>
    <alternativeName>
        <fullName evidence="11">Photoreactivating enzyme</fullName>
    </alternativeName>
</protein>
<comment type="catalytic activity">
    <reaction evidence="9">
        <text>cyclobutadipyrimidine (in DNA) = 2 pyrimidine residues (in DNA).</text>
        <dbReference type="EC" id="4.1.99.3"/>
    </reaction>
</comment>
<evidence type="ECO:0000256" key="12">
    <source>
        <dbReference type="PIRSR" id="PIRSR602081-1"/>
    </source>
</evidence>
<organism evidence="16 17">
    <name type="scientific">Vibrio xiamenensis</name>
    <dbReference type="NCBI Taxonomy" id="861298"/>
    <lineage>
        <taxon>Bacteria</taxon>
        <taxon>Pseudomonadati</taxon>
        <taxon>Pseudomonadota</taxon>
        <taxon>Gammaproteobacteria</taxon>
        <taxon>Vibrionales</taxon>
        <taxon>Vibrionaceae</taxon>
        <taxon>Vibrio</taxon>
    </lineage>
</organism>
<dbReference type="Proteomes" id="UP000198854">
    <property type="component" value="Unassembled WGS sequence"/>
</dbReference>
<dbReference type="InterPro" id="IPR018394">
    <property type="entry name" value="DNA_photolyase_1_CS_C"/>
</dbReference>
<evidence type="ECO:0000256" key="1">
    <source>
        <dbReference type="ARBA" id="ARBA00001932"/>
    </source>
</evidence>
<dbReference type="GO" id="GO:0000719">
    <property type="term" value="P:photoreactive repair"/>
    <property type="evidence" value="ECO:0007669"/>
    <property type="project" value="UniProtKB-ARBA"/>
</dbReference>
<dbReference type="Gene3D" id="1.25.40.80">
    <property type="match status" value="1"/>
</dbReference>
<keyword evidence="16" id="KW-0456">Lyase</keyword>
<dbReference type="EMBL" id="FNDD01000010">
    <property type="protein sequence ID" value="SDH19881.1"/>
    <property type="molecule type" value="Genomic_DNA"/>
</dbReference>
<name>A0A1G8AG54_9VIBR</name>
<dbReference type="Pfam" id="PF00875">
    <property type="entry name" value="DNA_photolyase"/>
    <property type="match status" value="1"/>
</dbReference>
<dbReference type="Gene3D" id="3.40.50.620">
    <property type="entry name" value="HUPs"/>
    <property type="match status" value="1"/>
</dbReference>
<evidence type="ECO:0000313" key="16">
    <source>
        <dbReference type="EMBL" id="SDH19881.1"/>
    </source>
</evidence>
<dbReference type="InterPro" id="IPR036155">
    <property type="entry name" value="Crypto/Photolyase_N_sf"/>
</dbReference>
<dbReference type="PRINTS" id="PR00147">
    <property type="entry name" value="DNAPHOTLYASE"/>
</dbReference>
<evidence type="ECO:0000313" key="17">
    <source>
        <dbReference type="Proteomes" id="UP000198854"/>
    </source>
</evidence>
<keyword evidence="17" id="KW-1185">Reference proteome</keyword>
<evidence type="ECO:0000256" key="6">
    <source>
        <dbReference type="ARBA" id="ARBA00022827"/>
    </source>
</evidence>
<evidence type="ECO:0000256" key="14">
    <source>
        <dbReference type="RuleBase" id="RU004182"/>
    </source>
</evidence>
<evidence type="ECO:0000256" key="5">
    <source>
        <dbReference type="ARBA" id="ARBA00022630"/>
    </source>
</evidence>
<dbReference type="PROSITE" id="PS00394">
    <property type="entry name" value="DNA_PHOTOLYASES_1_1"/>
    <property type="match status" value="1"/>
</dbReference>
<feature type="binding site" evidence="12">
    <location>
        <position position="273"/>
    </location>
    <ligand>
        <name>FAD</name>
        <dbReference type="ChEBI" id="CHEBI:57692"/>
    </ligand>
</feature>
<evidence type="ECO:0000256" key="7">
    <source>
        <dbReference type="ARBA" id="ARBA00022991"/>
    </source>
</evidence>
<feature type="binding site" evidence="12">
    <location>
        <position position="226"/>
    </location>
    <ligand>
        <name>FAD</name>
        <dbReference type="ChEBI" id="CHEBI:57692"/>
    </ligand>
</feature>
<evidence type="ECO:0000259" key="15">
    <source>
        <dbReference type="PROSITE" id="PS51645"/>
    </source>
</evidence>
<keyword evidence="6 12" id="KW-0274">FAD</keyword>
<dbReference type="EC" id="4.1.99.3" evidence="3"/>
<comment type="function">
    <text evidence="10">Involved in repair of UV radiation-induced DNA damage. Catalyzes the light-dependent monomerization (300-600 nm) of cyclobutyl pyrimidine dimers (in cis-syn configuration), which are formed between adjacent bases on the same DNA strand upon exposure to ultraviolet radiation.</text>
</comment>
<comment type="similarity">
    <text evidence="14">Belongs to the DNA photolyase family.</text>
</comment>
<dbReference type="RefSeq" id="WP_093273086.1">
    <property type="nucleotide sequence ID" value="NZ_FNDD01000010.1"/>
</dbReference>
<dbReference type="GO" id="GO:0009416">
    <property type="term" value="P:response to light stimulus"/>
    <property type="evidence" value="ECO:0007669"/>
    <property type="project" value="TreeGrafter"/>
</dbReference>
<keyword evidence="5 12" id="KW-0285">Flavoprotein</keyword>
<dbReference type="Gene3D" id="1.10.579.10">
    <property type="entry name" value="DNA Cyclobutane Dipyrimidine Photolyase, subunit A, domain 3"/>
    <property type="match status" value="1"/>
</dbReference>
<dbReference type="FunFam" id="1.10.579.10:FF:000003">
    <property type="entry name" value="Deoxyribodipyrimidine photo-lyase"/>
    <property type="match status" value="1"/>
</dbReference>
<comment type="similarity">
    <text evidence="2">Belongs to the DNA photolyase class-1 family.</text>
</comment>
<dbReference type="Pfam" id="PF03441">
    <property type="entry name" value="FAD_binding_7"/>
    <property type="match status" value="1"/>
</dbReference>
<feature type="site" description="Electron transfer via tryptophanyl radical" evidence="13">
    <location>
        <position position="384"/>
    </location>
</feature>
<dbReference type="InterPro" id="IPR036134">
    <property type="entry name" value="Crypto/Photolyase_FAD-like_sf"/>
</dbReference>
<dbReference type="PROSITE" id="PS00691">
    <property type="entry name" value="DNA_PHOTOLYASES_1_2"/>
    <property type="match status" value="1"/>
</dbReference>
<dbReference type="NCBIfam" id="NF007955">
    <property type="entry name" value="PRK10674.1"/>
    <property type="match status" value="1"/>
</dbReference>
<dbReference type="GO" id="GO:0003904">
    <property type="term" value="F:deoxyribodipyrimidine photo-lyase activity"/>
    <property type="evidence" value="ECO:0007669"/>
    <property type="project" value="UniProtKB-EC"/>
</dbReference>
<feature type="binding site" evidence="12">
    <location>
        <begin position="276"/>
        <end position="283"/>
    </location>
    <ligand>
        <name>FAD</name>
        <dbReference type="ChEBI" id="CHEBI:57692"/>
    </ligand>
</feature>
<accession>A0A1G8AG54</accession>
<evidence type="ECO:0000256" key="9">
    <source>
        <dbReference type="ARBA" id="ARBA00033999"/>
    </source>
</evidence>
<gene>
    <name evidence="16" type="ORF">SAMN04488136_110102</name>
</gene>
<dbReference type="InterPro" id="IPR006050">
    <property type="entry name" value="DNA_photolyase_N"/>
</dbReference>
<dbReference type="InterPro" id="IPR014729">
    <property type="entry name" value="Rossmann-like_a/b/a_fold"/>
</dbReference>